<evidence type="ECO:0000259" key="4">
    <source>
        <dbReference type="PROSITE" id="PS50102"/>
    </source>
</evidence>
<dbReference type="CDD" id="cd21608">
    <property type="entry name" value="RRM2_NsCP33_like"/>
    <property type="match status" value="1"/>
</dbReference>
<dbReference type="Gene3D" id="3.30.70.330">
    <property type="match status" value="1"/>
</dbReference>
<reference evidence="5 6" key="1">
    <citation type="submission" date="2019-05" db="EMBL/GenBank/DDBJ databases">
        <title>The Complete Genome Sequence of the n-alkane-degrading Desulfoglaeba alkanexedens ALDC reveals multiple alkylsuccinate synthase gene clusters.</title>
        <authorList>
            <person name="Callaghan A.V."/>
            <person name="Davidova I.A."/>
            <person name="Duncan K.E."/>
            <person name="Morris B."/>
            <person name="McInerney M.J."/>
        </authorList>
    </citation>
    <scope>NUCLEOTIDE SEQUENCE [LARGE SCALE GENOMIC DNA]</scope>
    <source>
        <strain evidence="5 6">ALDC</strain>
    </source>
</reference>
<dbReference type="OrthoDB" id="9798855at2"/>
<accession>A0A4P8L4G5</accession>
<dbReference type="InterPro" id="IPR035979">
    <property type="entry name" value="RBD_domain_sf"/>
</dbReference>
<keyword evidence="1" id="KW-0677">Repeat</keyword>
<dbReference type="AlphaFoldDB" id="A0A4P8L4G5"/>
<sequence>MENKLYVGNLSYDATEEDLRSLFAQAGTVASVTLIKDRDTGRSKGFAFVEMETQAQAQKAISMFNGTQLHDRTLTVNLARPREEGGRGGGFGGRRNDREGGPPRGRGGRSRY</sequence>
<dbReference type="Proteomes" id="UP000298602">
    <property type="component" value="Chromosome"/>
</dbReference>
<dbReference type="RefSeq" id="WP_137425149.1">
    <property type="nucleotide sequence ID" value="NZ_CP040098.1"/>
</dbReference>
<evidence type="ECO:0000313" key="6">
    <source>
        <dbReference type="Proteomes" id="UP000298602"/>
    </source>
</evidence>
<feature type="domain" description="RRM" evidence="4">
    <location>
        <begin position="3"/>
        <end position="81"/>
    </location>
</feature>
<dbReference type="KEGG" id="dax:FDQ92_12200"/>
<dbReference type="EMBL" id="CP040098">
    <property type="protein sequence ID" value="QCQ22866.1"/>
    <property type="molecule type" value="Genomic_DNA"/>
</dbReference>
<proteinExistence type="predicted"/>
<keyword evidence="6" id="KW-1185">Reference proteome</keyword>
<dbReference type="InterPro" id="IPR000504">
    <property type="entry name" value="RRM_dom"/>
</dbReference>
<dbReference type="InterPro" id="IPR050502">
    <property type="entry name" value="Euk_RNA-bind_prot"/>
</dbReference>
<dbReference type="SMART" id="SM00360">
    <property type="entry name" value="RRM"/>
    <property type="match status" value="1"/>
</dbReference>
<gene>
    <name evidence="5" type="ORF">FDQ92_12200</name>
</gene>
<dbReference type="PANTHER" id="PTHR48025:SF1">
    <property type="entry name" value="RRM DOMAIN-CONTAINING PROTEIN"/>
    <property type="match status" value="1"/>
</dbReference>
<evidence type="ECO:0000256" key="1">
    <source>
        <dbReference type="ARBA" id="ARBA00022737"/>
    </source>
</evidence>
<name>A0A4P8L4G5_9BACT</name>
<dbReference type="InterPro" id="IPR012677">
    <property type="entry name" value="Nucleotide-bd_a/b_plait_sf"/>
</dbReference>
<dbReference type="GO" id="GO:0003729">
    <property type="term" value="F:mRNA binding"/>
    <property type="evidence" value="ECO:0007669"/>
    <property type="project" value="TreeGrafter"/>
</dbReference>
<evidence type="ECO:0000256" key="3">
    <source>
        <dbReference type="SAM" id="MobiDB-lite"/>
    </source>
</evidence>
<protein>
    <submittedName>
        <fullName evidence="5">RNA-binding protein</fullName>
    </submittedName>
</protein>
<dbReference type="PANTHER" id="PTHR48025">
    <property type="entry name" value="OS02G0815200 PROTEIN"/>
    <property type="match status" value="1"/>
</dbReference>
<dbReference type="SUPFAM" id="SSF54928">
    <property type="entry name" value="RNA-binding domain, RBD"/>
    <property type="match status" value="1"/>
</dbReference>
<keyword evidence="2" id="KW-0694">RNA-binding</keyword>
<evidence type="ECO:0000256" key="2">
    <source>
        <dbReference type="ARBA" id="ARBA00022884"/>
    </source>
</evidence>
<feature type="region of interest" description="Disordered" evidence="3">
    <location>
        <begin position="77"/>
        <end position="112"/>
    </location>
</feature>
<organism evidence="5 6">
    <name type="scientific">Desulfoglaeba alkanexedens ALDC</name>
    <dbReference type="NCBI Taxonomy" id="980445"/>
    <lineage>
        <taxon>Bacteria</taxon>
        <taxon>Pseudomonadati</taxon>
        <taxon>Thermodesulfobacteriota</taxon>
        <taxon>Syntrophobacteria</taxon>
        <taxon>Syntrophobacterales</taxon>
        <taxon>Syntrophobacteraceae</taxon>
        <taxon>Desulfoglaeba</taxon>
    </lineage>
</organism>
<reference evidence="5 6" key="2">
    <citation type="submission" date="2019-05" db="EMBL/GenBank/DDBJ databases">
        <authorList>
            <person name="Suflita J.M."/>
            <person name="Marks C.R."/>
        </authorList>
    </citation>
    <scope>NUCLEOTIDE SEQUENCE [LARGE SCALE GENOMIC DNA]</scope>
    <source>
        <strain evidence="5 6">ALDC</strain>
    </source>
</reference>
<evidence type="ECO:0000313" key="5">
    <source>
        <dbReference type="EMBL" id="QCQ22866.1"/>
    </source>
</evidence>
<dbReference type="Pfam" id="PF00076">
    <property type="entry name" value="RRM_1"/>
    <property type="match status" value="1"/>
</dbReference>
<dbReference type="PROSITE" id="PS50102">
    <property type="entry name" value="RRM"/>
    <property type="match status" value="1"/>
</dbReference>
<dbReference type="InterPro" id="IPR048289">
    <property type="entry name" value="RRM2_NsCP33-like"/>
</dbReference>